<evidence type="ECO:0000313" key="2">
    <source>
        <dbReference type="EMBL" id="NIY65307.1"/>
    </source>
</evidence>
<accession>A0A7X5X282</accession>
<dbReference type="EMBL" id="JAALLH010000001">
    <property type="protein sequence ID" value="NIY65307.1"/>
    <property type="molecule type" value="Genomic_DNA"/>
</dbReference>
<feature type="region of interest" description="Disordered" evidence="1">
    <location>
        <begin position="1"/>
        <end position="34"/>
    </location>
</feature>
<protein>
    <submittedName>
        <fullName evidence="2">Uncharacterized protein</fullName>
    </submittedName>
</protein>
<feature type="compositionally biased region" description="Basic residues" evidence="1">
    <location>
        <begin position="7"/>
        <end position="26"/>
    </location>
</feature>
<evidence type="ECO:0000313" key="3">
    <source>
        <dbReference type="Proteomes" id="UP000536624"/>
    </source>
</evidence>
<dbReference type="Proteomes" id="UP000536624">
    <property type="component" value="Unassembled WGS sequence"/>
</dbReference>
<sequence length="156" mass="17228">MGEASHGQRRARRRAASRHSVHRGQVPRREMMATVEHPPRHLQAAESDILHKLLSVQFPGAEQLRQQLPQTRVVGRWGSDSPSVDLEVLEPFSRAEISDGVIPATGAVKDSSGELIGELLLWVSEGSLSALEYSWYTDEAPVVLPDPHDVTVAVQR</sequence>
<organism evidence="2 3">
    <name type="scientific">Streptomyces malaysiensis</name>
    <dbReference type="NCBI Taxonomy" id="92644"/>
    <lineage>
        <taxon>Bacteria</taxon>
        <taxon>Bacillati</taxon>
        <taxon>Actinomycetota</taxon>
        <taxon>Actinomycetes</taxon>
        <taxon>Kitasatosporales</taxon>
        <taxon>Streptomycetaceae</taxon>
        <taxon>Streptomyces</taxon>
        <taxon>Streptomyces violaceusniger group</taxon>
    </lineage>
</organism>
<proteinExistence type="predicted"/>
<name>A0A7X5X282_STRMQ</name>
<evidence type="ECO:0000256" key="1">
    <source>
        <dbReference type="SAM" id="MobiDB-lite"/>
    </source>
</evidence>
<gene>
    <name evidence="2" type="ORF">SMALB_3292</name>
</gene>
<comment type="caution">
    <text evidence="2">The sequence shown here is derived from an EMBL/GenBank/DDBJ whole genome shotgun (WGS) entry which is preliminary data.</text>
</comment>
<reference evidence="2 3" key="1">
    <citation type="submission" date="2020-02" db="EMBL/GenBank/DDBJ databases">
        <title>Streptomyces malaysiensis DSM14702 (JHCC583434, PFL_A843) Genome sequencing and assembly.</title>
        <authorList>
            <person name="Samborskyy M."/>
        </authorList>
    </citation>
    <scope>NUCLEOTIDE SEQUENCE [LARGE SCALE GENOMIC DNA]</scope>
    <source>
        <strain evidence="2 3">DSM 14702</strain>
    </source>
</reference>
<dbReference type="AlphaFoldDB" id="A0A7X5X282"/>